<dbReference type="InterPro" id="IPR023296">
    <property type="entry name" value="Glyco_hydro_beta-prop_sf"/>
</dbReference>
<proteinExistence type="inferred from homology"/>
<dbReference type="SUPFAM" id="SSF75005">
    <property type="entry name" value="Arabinanase/levansucrase/invertase"/>
    <property type="match status" value="1"/>
</dbReference>
<evidence type="ECO:0000313" key="10">
    <source>
        <dbReference type="EMBL" id="SNV14050.1"/>
    </source>
</evidence>
<evidence type="ECO:0000256" key="6">
    <source>
        <dbReference type="PIRSR" id="PIRSR026534-1"/>
    </source>
</evidence>
<keyword evidence="3 5" id="KW-0378">Hydrolase</keyword>
<sequence length="338" mass="37517">MKITIVIQTVVMLFIAATACGSKEGDPPHKGDPNTYKNPVINQSLPDPTVIKASDGYFYLYATEDTRNVPVYRSKNLVDWAPVGTAFTEATRPTFEPKGGVWAPDINYIGDKYVLYYAMSVWGGEHTCGIGVATSNSPQGGFTDLGKLFRSDEIGVQNSIDPFYIEEGGKKYLFWGSFRGIYAIELSDDGLSVKKDAVKQPIAGTAYEGVYVHKRGKYYYLFASIGTCCNGLSSTYTTVVGRSEQLLGPYLDKEGRAMLENHHQVLIHKNARFVGTGHNSEIITDDAGEDWILYHAVFVENPKGRVLLLDNVKWEDDWPVIATQSPSLISKRPIFKQK</sequence>
<comment type="pathway">
    <text evidence="1 5">Glycan metabolism; L-arabinan degradation.</text>
</comment>
<dbReference type="Gene3D" id="2.115.10.20">
    <property type="entry name" value="Glycosyl hydrolase domain, family 43"/>
    <property type="match status" value="1"/>
</dbReference>
<feature type="site" description="Important for substrate recognition" evidence="7">
    <location>
        <position position="278"/>
    </location>
</feature>
<keyword evidence="11" id="KW-1185">Reference proteome</keyword>
<feature type="active site" description="Proton acceptor" evidence="6">
    <location>
        <position position="47"/>
    </location>
</feature>
<dbReference type="PANTHER" id="PTHR43301:SF3">
    <property type="entry name" value="ARABINAN ENDO-1,5-ALPHA-L-ARABINOSIDASE A-RELATED"/>
    <property type="match status" value="1"/>
</dbReference>
<evidence type="ECO:0000313" key="12">
    <source>
        <dbReference type="Proteomes" id="UP000215539"/>
    </source>
</evidence>
<evidence type="ECO:0000256" key="1">
    <source>
        <dbReference type="ARBA" id="ARBA00004834"/>
    </source>
</evidence>
<dbReference type="EMBL" id="CP014227">
    <property type="protein sequence ID" value="AMD86092.1"/>
    <property type="molecule type" value="Genomic_DNA"/>
</dbReference>
<evidence type="ECO:0000256" key="8">
    <source>
        <dbReference type="SAM" id="SignalP"/>
    </source>
</evidence>
<name>A0AAX2GZN0_9FLAO</name>
<evidence type="ECO:0000313" key="9">
    <source>
        <dbReference type="EMBL" id="AMD86092.1"/>
    </source>
</evidence>
<dbReference type="Proteomes" id="UP000215539">
    <property type="component" value="Chromosome 1"/>
</dbReference>
<evidence type="ECO:0000313" key="11">
    <source>
        <dbReference type="Proteomes" id="UP000065822"/>
    </source>
</evidence>
<reference evidence="9 11" key="1">
    <citation type="submission" date="2016-02" db="EMBL/GenBank/DDBJ databases">
        <authorList>
            <person name="Holder M.E."/>
            <person name="Ajami N.J."/>
            <person name="Petrosino J.F."/>
        </authorList>
    </citation>
    <scope>NUCLEOTIDE SEQUENCE [LARGE SCALE GENOMIC DNA]</scope>
    <source>
        <strain evidence="9 11">CCUG 32990</strain>
    </source>
</reference>
<dbReference type="PANTHER" id="PTHR43301">
    <property type="entry name" value="ARABINAN ENDO-1,5-ALPHA-L-ARABINOSIDASE"/>
    <property type="match status" value="1"/>
</dbReference>
<gene>
    <name evidence="10" type="primary">abnA</name>
    <name evidence="9" type="ORF">AXF12_11585</name>
    <name evidence="10" type="ORF">SAMEA44541418_01828</name>
</gene>
<dbReference type="InterPro" id="IPR050727">
    <property type="entry name" value="GH43_arabinanases"/>
</dbReference>
<feature type="signal peptide" evidence="8">
    <location>
        <begin position="1"/>
        <end position="19"/>
    </location>
</feature>
<dbReference type="InterPro" id="IPR006710">
    <property type="entry name" value="Glyco_hydro_43"/>
</dbReference>
<comment type="similarity">
    <text evidence="2 5">Belongs to the glycosyl hydrolase 43 family.</text>
</comment>
<evidence type="ECO:0000256" key="4">
    <source>
        <dbReference type="ARBA" id="ARBA00023295"/>
    </source>
</evidence>
<dbReference type="AlphaFoldDB" id="A0AAX2GZN0"/>
<dbReference type="GO" id="GO:0046558">
    <property type="term" value="F:arabinan endo-1,5-alpha-L-arabinosidase activity"/>
    <property type="evidence" value="ECO:0007669"/>
    <property type="project" value="UniProtKB-EC"/>
</dbReference>
<evidence type="ECO:0000256" key="2">
    <source>
        <dbReference type="ARBA" id="ARBA00009865"/>
    </source>
</evidence>
<keyword evidence="4 5" id="KW-0326">Glycosidase</keyword>
<evidence type="ECO:0000256" key="3">
    <source>
        <dbReference type="ARBA" id="ARBA00022801"/>
    </source>
</evidence>
<dbReference type="Proteomes" id="UP000065822">
    <property type="component" value="Chromosome"/>
</dbReference>
<dbReference type="KEGG" id="chg:AXF12_11585"/>
<organism evidence="10 12">
    <name type="scientific">Capnocytophaga haemolytica</name>
    <dbReference type="NCBI Taxonomy" id="45243"/>
    <lineage>
        <taxon>Bacteria</taxon>
        <taxon>Pseudomonadati</taxon>
        <taxon>Bacteroidota</taxon>
        <taxon>Flavobacteriia</taxon>
        <taxon>Flavobacteriales</taxon>
        <taxon>Flavobacteriaceae</taxon>
        <taxon>Capnocytophaga</taxon>
    </lineage>
</organism>
<dbReference type="EC" id="3.2.1.99" evidence="10"/>
<dbReference type="CDD" id="cd18616">
    <property type="entry name" value="GH43_ABN-like"/>
    <property type="match status" value="1"/>
</dbReference>
<dbReference type="GO" id="GO:0005975">
    <property type="term" value="P:carbohydrate metabolic process"/>
    <property type="evidence" value="ECO:0007669"/>
    <property type="project" value="InterPro"/>
</dbReference>
<dbReference type="InterPro" id="IPR016840">
    <property type="entry name" value="Glyco_hydro_43_endo_a_Ara-ase"/>
</dbReference>
<evidence type="ECO:0000256" key="7">
    <source>
        <dbReference type="PIRSR" id="PIRSR026534-3"/>
    </source>
</evidence>
<keyword evidence="8" id="KW-0732">Signal</keyword>
<evidence type="ECO:0000256" key="5">
    <source>
        <dbReference type="PIRNR" id="PIRNR026534"/>
    </source>
</evidence>
<feature type="chain" id="PRO_5043892346" evidence="8">
    <location>
        <begin position="20"/>
        <end position="338"/>
    </location>
</feature>
<dbReference type="PIRSF" id="PIRSF026534">
    <property type="entry name" value="Endo_alpha-L-arabinosidase"/>
    <property type="match status" value="1"/>
</dbReference>
<feature type="active site" description="Proton donor" evidence="6">
    <location>
        <position position="208"/>
    </location>
</feature>
<dbReference type="RefSeq" id="WP_066431471.1">
    <property type="nucleotide sequence ID" value="NZ_CP014227.1"/>
</dbReference>
<accession>A0AAX2GZN0</accession>
<dbReference type="Pfam" id="PF04616">
    <property type="entry name" value="Glyco_hydro_43"/>
    <property type="match status" value="1"/>
</dbReference>
<dbReference type="PROSITE" id="PS51257">
    <property type="entry name" value="PROKAR_LIPOPROTEIN"/>
    <property type="match status" value="1"/>
</dbReference>
<feature type="site" description="Important for catalytic activity, responsible for pKa modulation of the active site Glu and correct orientation of both the proton donor and substrate" evidence="7">
    <location>
        <position position="161"/>
    </location>
</feature>
<protein>
    <submittedName>
        <fullName evidence="10">Arabinan endo-1,5-alpha-L-arabinosidase</fullName>
        <ecNumber evidence="10">3.2.1.99</ecNumber>
    </submittedName>
</protein>
<dbReference type="EMBL" id="LT906449">
    <property type="protein sequence ID" value="SNV14050.1"/>
    <property type="molecule type" value="Genomic_DNA"/>
</dbReference>
<reference evidence="10 12" key="2">
    <citation type="submission" date="2017-06" db="EMBL/GenBank/DDBJ databases">
        <authorList>
            <consortium name="Pathogen Informatics"/>
        </authorList>
    </citation>
    <scope>NUCLEOTIDE SEQUENCE [LARGE SCALE GENOMIC DNA]</scope>
    <source>
        <strain evidence="10 12">NCTC12947</strain>
    </source>
</reference>